<evidence type="ECO:0000313" key="2">
    <source>
        <dbReference type="Proteomes" id="UP001060085"/>
    </source>
</evidence>
<sequence length="123" mass="14234">MCFMAMEYEVQSSPSNSFSLIDDICDDDLRTMLIEMYKNKKLCEKVTSLESCLVDYEVLKKKEEILLKNFSVHKDLPMIKMALDTTTLMLLQSKHILLKLLHLFPILVVLIVVKVDIRPLDAL</sequence>
<accession>A0ACC0C9J8</accession>
<comment type="caution">
    <text evidence="1">The sequence shown here is derived from an EMBL/GenBank/DDBJ whole genome shotgun (WGS) entry which is preliminary data.</text>
</comment>
<dbReference type="EMBL" id="CM044701">
    <property type="protein sequence ID" value="KAI5681620.1"/>
    <property type="molecule type" value="Genomic_DNA"/>
</dbReference>
<name>A0ACC0C9J8_CATRO</name>
<evidence type="ECO:0000313" key="1">
    <source>
        <dbReference type="EMBL" id="KAI5681620.1"/>
    </source>
</evidence>
<proteinExistence type="predicted"/>
<reference evidence="2" key="1">
    <citation type="journal article" date="2023" name="Nat. Plants">
        <title>Single-cell RNA sequencing provides a high-resolution roadmap for understanding the multicellular compartmentation of specialized metabolism.</title>
        <authorList>
            <person name="Sun S."/>
            <person name="Shen X."/>
            <person name="Li Y."/>
            <person name="Li Y."/>
            <person name="Wang S."/>
            <person name="Li R."/>
            <person name="Zhang H."/>
            <person name="Shen G."/>
            <person name="Guo B."/>
            <person name="Wei J."/>
            <person name="Xu J."/>
            <person name="St-Pierre B."/>
            <person name="Chen S."/>
            <person name="Sun C."/>
        </authorList>
    </citation>
    <scope>NUCLEOTIDE SEQUENCE [LARGE SCALE GENOMIC DNA]</scope>
</reference>
<dbReference type="Proteomes" id="UP001060085">
    <property type="component" value="Linkage Group LG01"/>
</dbReference>
<keyword evidence="2" id="KW-1185">Reference proteome</keyword>
<gene>
    <name evidence="1" type="ORF">M9H77_02848</name>
</gene>
<organism evidence="1 2">
    <name type="scientific">Catharanthus roseus</name>
    <name type="common">Madagascar periwinkle</name>
    <name type="synonym">Vinca rosea</name>
    <dbReference type="NCBI Taxonomy" id="4058"/>
    <lineage>
        <taxon>Eukaryota</taxon>
        <taxon>Viridiplantae</taxon>
        <taxon>Streptophyta</taxon>
        <taxon>Embryophyta</taxon>
        <taxon>Tracheophyta</taxon>
        <taxon>Spermatophyta</taxon>
        <taxon>Magnoliopsida</taxon>
        <taxon>eudicotyledons</taxon>
        <taxon>Gunneridae</taxon>
        <taxon>Pentapetalae</taxon>
        <taxon>asterids</taxon>
        <taxon>lamiids</taxon>
        <taxon>Gentianales</taxon>
        <taxon>Apocynaceae</taxon>
        <taxon>Rauvolfioideae</taxon>
        <taxon>Vinceae</taxon>
        <taxon>Catharanthinae</taxon>
        <taxon>Catharanthus</taxon>
    </lineage>
</organism>
<protein>
    <submittedName>
        <fullName evidence="1">Uncharacterized protein</fullName>
    </submittedName>
</protein>